<dbReference type="Proteomes" id="UP000737113">
    <property type="component" value="Unassembled WGS sequence"/>
</dbReference>
<accession>A0A972JJG9</accession>
<protein>
    <submittedName>
        <fullName evidence="1">Uncharacterized protein</fullName>
    </submittedName>
</protein>
<gene>
    <name evidence="1" type="ORF">HC757_07955</name>
</gene>
<proteinExistence type="predicted"/>
<sequence>MAWKHSGKTTAFDYTGLDAETAQAYGIACDPISLKSARIFITQQALAMLANLNHFDQRKVVKEIAHVCNNPGSCSSIKHSKLPFKRLWRSKEQFQSYHYLIDYKIAADGRVVIHDIYFDTDVTGAKTRHSLERNMLYKINRIPGAKNFNGAWNGNDLQNTQSSWLLEEAVSQVGTIHAAVNGMQNELDKATWLMGAHLDVAYPEDDFKTYTLFHNPTDRMFYDVVECVFDKRQGTKSQNAQHLAAILQQTQQKGQQTKWVVHSQGAIIFSAALEEYRKSYTSALTCHRVVVHSPGAWLPRLKQAATALGMTVVNERSNPFDIVPNLAGTNDLSPSSLVRSLKFMGLTFLGTETTSPHTLPFLGLESYHAQLRFAGNHRRANDVLKYMEKHT</sequence>
<evidence type="ECO:0000313" key="2">
    <source>
        <dbReference type="Proteomes" id="UP000737113"/>
    </source>
</evidence>
<keyword evidence="2" id="KW-1185">Reference proteome</keyword>
<dbReference type="RefSeq" id="WP_169563791.1">
    <property type="nucleotide sequence ID" value="NZ_JAAXYH010000004.1"/>
</dbReference>
<dbReference type="AlphaFoldDB" id="A0A972JJG9"/>
<dbReference type="EMBL" id="JAAXYH010000004">
    <property type="protein sequence ID" value="NMH65105.1"/>
    <property type="molecule type" value="Genomic_DNA"/>
</dbReference>
<organism evidence="1 2">
    <name type="scientific">Shewanella salipaludis</name>
    <dbReference type="NCBI Taxonomy" id="2723052"/>
    <lineage>
        <taxon>Bacteria</taxon>
        <taxon>Pseudomonadati</taxon>
        <taxon>Pseudomonadota</taxon>
        <taxon>Gammaproteobacteria</taxon>
        <taxon>Alteromonadales</taxon>
        <taxon>Shewanellaceae</taxon>
        <taxon>Shewanella</taxon>
    </lineage>
</organism>
<reference evidence="1" key="1">
    <citation type="submission" date="2020-04" db="EMBL/GenBank/DDBJ databases">
        <title>Description of Shewanella salipaludis sp. nov., isolated from a salt marsh.</title>
        <authorList>
            <person name="Park S."/>
            <person name="Yoon J.-H."/>
        </authorList>
    </citation>
    <scope>NUCLEOTIDE SEQUENCE</scope>
    <source>
        <strain evidence="1">SHSM-M6</strain>
    </source>
</reference>
<name>A0A972JJG9_9GAMM</name>
<evidence type="ECO:0000313" key="1">
    <source>
        <dbReference type="EMBL" id="NMH65105.1"/>
    </source>
</evidence>
<comment type="caution">
    <text evidence="1">The sequence shown here is derived from an EMBL/GenBank/DDBJ whole genome shotgun (WGS) entry which is preliminary data.</text>
</comment>